<dbReference type="PANTHER" id="PTHR46466:SF1">
    <property type="entry name" value="GLYOXALASE DOMAIN-CONTAINING PROTEIN 4"/>
    <property type="match status" value="1"/>
</dbReference>
<dbReference type="Gene3D" id="3.10.180.10">
    <property type="entry name" value="2,3-Dihydroxybiphenyl 1,2-Dioxygenase, domain 1"/>
    <property type="match status" value="1"/>
</dbReference>
<proteinExistence type="predicted"/>
<accession>A0A8C7MWL7</accession>
<name>A0A8C7MWL7_ONCKI</name>
<reference evidence="2" key="1">
    <citation type="submission" date="2025-08" db="UniProtKB">
        <authorList>
            <consortium name="Ensembl"/>
        </authorList>
    </citation>
    <scope>IDENTIFICATION</scope>
</reference>
<sequence>MKILCHKEFEEGCTATCKGPYDGKWSKAVVGCGPEDDDFVAELIYSNGSSQAVSNAKWLGWPFTEVGKGRYLAEAPGDYRFYLVDKEQPPDDPVQKVSQAGINTLLLSSGDEVDHGTTFGCIAFSYPREQLAGLEALMTKRNHEILSVLKTTVEVVIWAVSDAHDICPPPHSHTPLLLDSWSVIKAKRTNALNPSSKLCCC</sequence>
<protein>
    <recommendedName>
        <fullName evidence="1">Glyoxalase domain-containing protein</fullName>
    </recommendedName>
</protein>
<dbReference type="Ensembl" id="ENSOKIT00005089401.1">
    <property type="protein sequence ID" value="ENSOKIP00005083741.1"/>
    <property type="gene ID" value="ENSOKIG00005036315.1"/>
</dbReference>
<organism evidence="2 3">
    <name type="scientific">Oncorhynchus kisutch</name>
    <name type="common">Coho salmon</name>
    <name type="synonym">Salmo kisutch</name>
    <dbReference type="NCBI Taxonomy" id="8019"/>
    <lineage>
        <taxon>Eukaryota</taxon>
        <taxon>Metazoa</taxon>
        <taxon>Chordata</taxon>
        <taxon>Craniata</taxon>
        <taxon>Vertebrata</taxon>
        <taxon>Euteleostomi</taxon>
        <taxon>Actinopterygii</taxon>
        <taxon>Neopterygii</taxon>
        <taxon>Teleostei</taxon>
        <taxon>Protacanthopterygii</taxon>
        <taxon>Salmoniformes</taxon>
        <taxon>Salmonidae</taxon>
        <taxon>Salmoninae</taxon>
        <taxon>Oncorhynchus</taxon>
    </lineage>
</organism>
<evidence type="ECO:0000259" key="1">
    <source>
        <dbReference type="Pfam" id="PF21207"/>
    </source>
</evidence>
<feature type="domain" description="Glyoxalase" evidence="1">
    <location>
        <begin position="49"/>
        <end position="85"/>
    </location>
</feature>
<dbReference type="InterPro" id="IPR029068">
    <property type="entry name" value="Glyas_Bleomycin-R_OHBP_Dase"/>
</dbReference>
<dbReference type="Pfam" id="PF21207">
    <property type="entry name" value="GLOD4_N"/>
    <property type="match status" value="1"/>
</dbReference>
<dbReference type="PANTHER" id="PTHR46466">
    <property type="entry name" value="GLYOXALASE DOMAIN-CONTAINING PROTEIN 4"/>
    <property type="match status" value="1"/>
</dbReference>
<dbReference type="GeneTree" id="ENSGT01010000224947"/>
<dbReference type="Proteomes" id="UP000694557">
    <property type="component" value="Unassembled WGS sequence"/>
</dbReference>
<reference evidence="2" key="2">
    <citation type="submission" date="2025-09" db="UniProtKB">
        <authorList>
            <consortium name="Ensembl"/>
        </authorList>
    </citation>
    <scope>IDENTIFICATION</scope>
</reference>
<dbReference type="AlphaFoldDB" id="A0A8C7MWL7"/>
<keyword evidence="3" id="KW-1185">Reference proteome</keyword>
<evidence type="ECO:0000313" key="2">
    <source>
        <dbReference type="Ensembl" id="ENSOKIP00005083741.1"/>
    </source>
</evidence>
<evidence type="ECO:0000313" key="3">
    <source>
        <dbReference type="Proteomes" id="UP000694557"/>
    </source>
</evidence>
<dbReference type="InterPro" id="IPR043193">
    <property type="entry name" value="GLOD4"/>
</dbReference>
<dbReference type="InterPro" id="IPR059155">
    <property type="entry name" value="GLOD4_dom"/>
</dbReference>
<dbReference type="Pfam" id="PF21701">
    <property type="entry name" value="GLOD4_C"/>
    <property type="match status" value="1"/>
</dbReference>